<sequence length="82" mass="9374">MDRDEGSSDENERAARAARGSPFLSPEQAAHYLGLSTRTLQAHRTAGTGPRYRRHCRHIRYHIDDLDAWSKRVAGDDRGRDR</sequence>
<feature type="compositionally biased region" description="Basic and acidic residues" evidence="1">
    <location>
        <begin position="1"/>
        <end position="15"/>
    </location>
</feature>
<dbReference type="GO" id="GO:0003677">
    <property type="term" value="F:DNA binding"/>
    <property type="evidence" value="ECO:0007669"/>
    <property type="project" value="UniProtKB-KW"/>
</dbReference>
<evidence type="ECO:0000313" key="3">
    <source>
        <dbReference type="EMBL" id="RJF91462.1"/>
    </source>
</evidence>
<feature type="region of interest" description="Disordered" evidence="1">
    <location>
        <begin position="1"/>
        <end position="25"/>
    </location>
</feature>
<evidence type="ECO:0000313" key="4">
    <source>
        <dbReference type="Proteomes" id="UP000286100"/>
    </source>
</evidence>
<feature type="domain" description="Helix-turn-helix" evidence="2">
    <location>
        <begin position="23"/>
        <end position="69"/>
    </location>
</feature>
<name>A0A418WNA3_9SPHN</name>
<dbReference type="RefSeq" id="WP_119763616.1">
    <property type="nucleotide sequence ID" value="NZ_QYUM01000003.1"/>
</dbReference>
<dbReference type="Proteomes" id="UP000286100">
    <property type="component" value="Unassembled WGS sequence"/>
</dbReference>
<evidence type="ECO:0000259" key="2">
    <source>
        <dbReference type="Pfam" id="PF12728"/>
    </source>
</evidence>
<dbReference type="Pfam" id="PF12728">
    <property type="entry name" value="HTH_17"/>
    <property type="match status" value="1"/>
</dbReference>
<dbReference type="EMBL" id="QYUM01000003">
    <property type="protein sequence ID" value="RJF91462.1"/>
    <property type="molecule type" value="Genomic_DNA"/>
</dbReference>
<dbReference type="SUPFAM" id="SSF46955">
    <property type="entry name" value="Putative DNA-binding domain"/>
    <property type="match status" value="1"/>
</dbReference>
<dbReference type="InterPro" id="IPR041657">
    <property type="entry name" value="HTH_17"/>
</dbReference>
<keyword evidence="4" id="KW-1185">Reference proteome</keyword>
<keyword evidence="3" id="KW-0238">DNA-binding</keyword>
<dbReference type="AlphaFoldDB" id="A0A418WNA3"/>
<dbReference type="InterPro" id="IPR009061">
    <property type="entry name" value="DNA-bd_dom_put_sf"/>
</dbReference>
<evidence type="ECO:0000256" key="1">
    <source>
        <dbReference type="SAM" id="MobiDB-lite"/>
    </source>
</evidence>
<gene>
    <name evidence="3" type="ORF">D3876_08545</name>
</gene>
<dbReference type="OrthoDB" id="9806994at2"/>
<reference evidence="3 4" key="1">
    <citation type="submission" date="2018-09" db="EMBL/GenBank/DDBJ databases">
        <authorList>
            <person name="Zhu H."/>
        </authorList>
    </citation>
    <scope>NUCLEOTIDE SEQUENCE [LARGE SCALE GENOMIC DNA]</scope>
    <source>
        <strain evidence="3 4">K2R01-6</strain>
    </source>
</reference>
<comment type="caution">
    <text evidence="3">The sequence shown here is derived from an EMBL/GenBank/DDBJ whole genome shotgun (WGS) entry which is preliminary data.</text>
</comment>
<protein>
    <submittedName>
        <fullName evidence="3">DNA-binding protein</fullName>
    </submittedName>
</protein>
<proteinExistence type="predicted"/>
<accession>A0A418WNA3</accession>
<organism evidence="3 4">
    <name type="scientific">Sphingomonas cavernae</name>
    <dbReference type="NCBI Taxonomy" id="2320861"/>
    <lineage>
        <taxon>Bacteria</taxon>
        <taxon>Pseudomonadati</taxon>
        <taxon>Pseudomonadota</taxon>
        <taxon>Alphaproteobacteria</taxon>
        <taxon>Sphingomonadales</taxon>
        <taxon>Sphingomonadaceae</taxon>
        <taxon>Sphingomonas</taxon>
    </lineage>
</organism>